<dbReference type="AlphaFoldDB" id="A0A1J5Q9Q2"/>
<name>A0A1J5Q9Q2_9ZZZZ</name>
<sequence>MPLVRRRATSCLRTVAALALLWSLAPPAPARSVHAEAAIGLTQFMDRGDGVWYQQALPHKLQLNSPALMLGVHGALGRYAGRRFDWHVDFFHLGRAASDSWAVMDNHYDPQRHVCLGHCTQPSHFIGSGTLWGFSAMLGAEPLANRRLEVRAGPWLYHQSWAVVIPNFYSSTGYAPNLGWAPWTSSGDAISHAASGWGLGLAGGLSWRWREYRASLMAFFNNRGFGLGADPWPPIWRAEYVVFAGRSF</sequence>
<protein>
    <submittedName>
        <fullName evidence="1">Uncharacterized protein</fullName>
    </submittedName>
</protein>
<accession>A0A1J5Q9Q2</accession>
<comment type="caution">
    <text evidence="1">The sequence shown here is derived from an EMBL/GenBank/DDBJ whole genome shotgun (WGS) entry which is preliminary data.</text>
</comment>
<dbReference type="EMBL" id="MLJW01001819">
    <property type="protein sequence ID" value="OIQ76620.1"/>
    <property type="molecule type" value="Genomic_DNA"/>
</dbReference>
<reference evidence="1" key="1">
    <citation type="submission" date="2016-10" db="EMBL/GenBank/DDBJ databases">
        <title>Sequence of Gallionella enrichment culture.</title>
        <authorList>
            <person name="Poehlein A."/>
            <person name="Muehling M."/>
            <person name="Daniel R."/>
        </authorList>
    </citation>
    <scope>NUCLEOTIDE SEQUENCE</scope>
</reference>
<proteinExistence type="predicted"/>
<organism evidence="1">
    <name type="scientific">mine drainage metagenome</name>
    <dbReference type="NCBI Taxonomy" id="410659"/>
    <lineage>
        <taxon>unclassified sequences</taxon>
        <taxon>metagenomes</taxon>
        <taxon>ecological metagenomes</taxon>
    </lineage>
</organism>
<evidence type="ECO:0000313" key="1">
    <source>
        <dbReference type="EMBL" id="OIQ76620.1"/>
    </source>
</evidence>
<gene>
    <name evidence="1" type="ORF">GALL_416990</name>
</gene>